<accession>A0A8J3EDA1</accession>
<evidence type="ECO:0000313" key="3">
    <source>
        <dbReference type="EMBL" id="GGG28852.1"/>
    </source>
</evidence>
<organism evidence="3 4">
    <name type="scientific">Caldovatus sediminis</name>
    <dbReference type="NCBI Taxonomy" id="2041189"/>
    <lineage>
        <taxon>Bacteria</taxon>
        <taxon>Pseudomonadati</taxon>
        <taxon>Pseudomonadota</taxon>
        <taxon>Alphaproteobacteria</taxon>
        <taxon>Acetobacterales</taxon>
        <taxon>Roseomonadaceae</taxon>
        <taxon>Caldovatus</taxon>
    </lineage>
</organism>
<evidence type="ECO:0000259" key="2">
    <source>
        <dbReference type="Pfam" id="PF13751"/>
    </source>
</evidence>
<dbReference type="AlphaFoldDB" id="A0A8J3EDA1"/>
<name>A0A8J3EDA1_9PROT</name>
<evidence type="ECO:0000256" key="1">
    <source>
        <dbReference type="SAM" id="MobiDB-lite"/>
    </source>
</evidence>
<feature type="region of interest" description="Disordered" evidence="1">
    <location>
        <begin position="123"/>
        <end position="143"/>
    </location>
</feature>
<sequence>MTRFIPFSRDRAFLLPPDAQGWLPADDAAHCVVAAVERVALGALAVRPIPGGRAQDHPRLLLALIYAYADGIFSSRRIEPVFGIIKSALGFARSHLRGLANVTAEWTLIALAYNGRRLHRLRLARPQTPPPHAQTADAKPTGC</sequence>
<dbReference type="InterPro" id="IPR025668">
    <property type="entry name" value="Tnp_DDE_dom"/>
</dbReference>
<dbReference type="Pfam" id="PF13751">
    <property type="entry name" value="DDE_Tnp_1_6"/>
    <property type="match status" value="1"/>
</dbReference>
<dbReference type="EMBL" id="BMKS01000004">
    <property type="protein sequence ID" value="GGG28852.1"/>
    <property type="molecule type" value="Genomic_DNA"/>
</dbReference>
<proteinExistence type="predicted"/>
<feature type="domain" description="Transposase DDE" evidence="2">
    <location>
        <begin position="76"/>
        <end position="119"/>
    </location>
</feature>
<keyword evidence="4" id="KW-1185">Reference proteome</keyword>
<comment type="caution">
    <text evidence="3">The sequence shown here is derived from an EMBL/GenBank/DDBJ whole genome shotgun (WGS) entry which is preliminary data.</text>
</comment>
<gene>
    <name evidence="3" type="ORF">GCM10010964_15970</name>
</gene>
<evidence type="ECO:0000313" key="4">
    <source>
        <dbReference type="Proteomes" id="UP000597507"/>
    </source>
</evidence>
<dbReference type="Proteomes" id="UP000597507">
    <property type="component" value="Unassembled WGS sequence"/>
</dbReference>
<protein>
    <recommendedName>
        <fullName evidence="2">Transposase DDE domain-containing protein</fullName>
    </recommendedName>
</protein>
<dbReference type="PANTHER" id="PTHR33408">
    <property type="entry name" value="TRANSPOSASE"/>
    <property type="match status" value="1"/>
</dbReference>
<reference evidence="3 4" key="1">
    <citation type="journal article" date="2014" name="Int. J. Syst. Evol. Microbiol.">
        <title>Complete genome sequence of Corynebacterium casei LMG S-19264T (=DSM 44701T), isolated from a smear-ripened cheese.</title>
        <authorList>
            <consortium name="US DOE Joint Genome Institute (JGI-PGF)"/>
            <person name="Walter F."/>
            <person name="Albersmeier A."/>
            <person name="Kalinowski J."/>
            <person name="Ruckert C."/>
        </authorList>
    </citation>
    <scope>NUCLEOTIDE SEQUENCE [LARGE SCALE GENOMIC DNA]</scope>
    <source>
        <strain evidence="3 4">CGMCC 1.16330</strain>
    </source>
</reference>